<accession>A0A2P2QYK1</accession>
<name>A0A2P2QYK1_RHIMU</name>
<evidence type="ECO:0000313" key="1">
    <source>
        <dbReference type="EMBL" id="MBX71954.1"/>
    </source>
</evidence>
<proteinExistence type="predicted"/>
<dbReference type="EMBL" id="GGEC01091470">
    <property type="protein sequence ID" value="MBX71954.1"/>
    <property type="molecule type" value="Transcribed_RNA"/>
</dbReference>
<organism evidence="1">
    <name type="scientific">Rhizophora mucronata</name>
    <name type="common">Asiatic mangrove</name>
    <dbReference type="NCBI Taxonomy" id="61149"/>
    <lineage>
        <taxon>Eukaryota</taxon>
        <taxon>Viridiplantae</taxon>
        <taxon>Streptophyta</taxon>
        <taxon>Embryophyta</taxon>
        <taxon>Tracheophyta</taxon>
        <taxon>Spermatophyta</taxon>
        <taxon>Magnoliopsida</taxon>
        <taxon>eudicotyledons</taxon>
        <taxon>Gunneridae</taxon>
        <taxon>Pentapetalae</taxon>
        <taxon>rosids</taxon>
        <taxon>fabids</taxon>
        <taxon>Malpighiales</taxon>
        <taxon>Rhizophoraceae</taxon>
        <taxon>Rhizophora</taxon>
    </lineage>
</organism>
<protein>
    <submittedName>
        <fullName evidence="1">Uncharacterized protein</fullName>
    </submittedName>
</protein>
<sequence>MIEKEIVLRRLWFEEYSPKPSYPTSKARKGFVINPKLEVFRISNEGVLSFFTFCSIWWLPFIC</sequence>
<reference evidence="1" key="1">
    <citation type="submission" date="2018-02" db="EMBL/GenBank/DDBJ databases">
        <title>Rhizophora mucronata_Transcriptome.</title>
        <authorList>
            <person name="Meera S.P."/>
            <person name="Sreeshan A."/>
            <person name="Augustine A."/>
        </authorList>
    </citation>
    <scope>NUCLEOTIDE SEQUENCE</scope>
    <source>
        <tissue evidence="1">Leaf</tissue>
    </source>
</reference>
<dbReference type="AlphaFoldDB" id="A0A2P2QYK1"/>